<reference evidence="3" key="2">
    <citation type="submission" date="2021-04" db="EMBL/GenBank/DDBJ databases">
        <authorList>
            <person name="Gilroy R."/>
        </authorList>
    </citation>
    <scope>NUCLEOTIDE SEQUENCE</scope>
    <source>
        <strain evidence="3">F6-686</strain>
    </source>
</reference>
<dbReference type="AlphaFoldDB" id="A0A9E2KTC0"/>
<dbReference type="EMBL" id="JAHLFT010000118">
    <property type="protein sequence ID" value="MBU3829222.1"/>
    <property type="molecule type" value="Genomic_DNA"/>
</dbReference>
<evidence type="ECO:0000313" key="3">
    <source>
        <dbReference type="EMBL" id="MBU3829222.1"/>
    </source>
</evidence>
<reference evidence="3" key="1">
    <citation type="journal article" date="2021" name="PeerJ">
        <title>Extensive microbial diversity within the chicken gut microbiome revealed by metagenomics and culture.</title>
        <authorList>
            <person name="Gilroy R."/>
            <person name="Ravi A."/>
            <person name="Getino M."/>
            <person name="Pursley I."/>
            <person name="Horton D.L."/>
            <person name="Alikhan N.F."/>
            <person name="Baker D."/>
            <person name="Gharbi K."/>
            <person name="Hall N."/>
            <person name="Watson M."/>
            <person name="Adriaenssens E.M."/>
            <person name="Foster-Nyarko E."/>
            <person name="Jarju S."/>
            <person name="Secka A."/>
            <person name="Antonio M."/>
            <person name="Oren A."/>
            <person name="Chaudhuri R.R."/>
            <person name="La Ragione R."/>
            <person name="Hildebrand F."/>
            <person name="Pallen M.J."/>
        </authorList>
    </citation>
    <scope>NUCLEOTIDE SEQUENCE</scope>
    <source>
        <strain evidence="3">F6-686</strain>
    </source>
</reference>
<comment type="caution">
    <text evidence="3">The sequence shown here is derived from an EMBL/GenBank/DDBJ whole genome shotgun (WGS) entry which is preliminary data.</text>
</comment>
<keyword evidence="1" id="KW-0175">Coiled coil</keyword>
<organism evidence="3 4">
    <name type="scientific">Candidatus Lactobacillus pullistercoris</name>
    <dbReference type="NCBI Taxonomy" id="2838636"/>
    <lineage>
        <taxon>Bacteria</taxon>
        <taxon>Bacillati</taxon>
        <taxon>Bacillota</taxon>
        <taxon>Bacilli</taxon>
        <taxon>Lactobacillales</taxon>
        <taxon>Lactobacillaceae</taxon>
        <taxon>Lactobacillus</taxon>
    </lineage>
</organism>
<name>A0A9E2KTC0_9LACO</name>
<feature type="region of interest" description="Disordered" evidence="2">
    <location>
        <begin position="183"/>
        <end position="215"/>
    </location>
</feature>
<feature type="compositionally biased region" description="Polar residues" evidence="2">
    <location>
        <begin position="195"/>
        <end position="215"/>
    </location>
</feature>
<proteinExistence type="predicted"/>
<evidence type="ECO:0000256" key="1">
    <source>
        <dbReference type="SAM" id="Coils"/>
    </source>
</evidence>
<protein>
    <recommendedName>
        <fullName evidence="5">Surface layer protein A domain-containing protein</fullName>
    </recommendedName>
</protein>
<feature type="coiled-coil region" evidence="1">
    <location>
        <begin position="46"/>
        <end position="80"/>
    </location>
</feature>
<feature type="compositionally biased region" description="Low complexity" evidence="2">
    <location>
        <begin position="183"/>
        <end position="194"/>
    </location>
</feature>
<evidence type="ECO:0000256" key="2">
    <source>
        <dbReference type="SAM" id="MobiDB-lite"/>
    </source>
</evidence>
<feature type="coiled-coil region" evidence="1">
    <location>
        <begin position="128"/>
        <end position="162"/>
    </location>
</feature>
<evidence type="ECO:0000313" key="4">
    <source>
        <dbReference type="Proteomes" id="UP000823844"/>
    </source>
</evidence>
<evidence type="ECO:0008006" key="5">
    <source>
        <dbReference type="Google" id="ProtNLM"/>
    </source>
</evidence>
<accession>A0A9E2KTC0</accession>
<gene>
    <name evidence="3" type="ORF">H9806_08945</name>
</gene>
<dbReference type="Proteomes" id="UP000823844">
    <property type="component" value="Unassembled WGS sequence"/>
</dbReference>
<sequence>MKKITKHLVSATVATGILFGTITMIEPKQVQASEVNSNIYTANKDLANWMVEVQLAQKEYNKAETEYEKMMDYADAAESKTINAYEDYQKAQKLFEKESTAKNKENVQSTYKVYQQLLKQDNTAYNAMVSYGEKYAAAQDKLENAKTNLTKAQKLVDLLKNYQEVPTPQVTVIHEIEKVAETPSTNTNVSSTNTEQNKFSVSKGSSEKTTTPKVSTNLKQQIESLKNGKALNLKGKSYVATLKAKHPLFMVRIVKAKRVKLAIKVKPYRLYKVKAIKRINNQIWVELSSKNEWINIKYLTFFKKID</sequence>